<dbReference type="NCBIfam" id="TIGR00191">
    <property type="entry name" value="thrB"/>
    <property type="match status" value="1"/>
</dbReference>
<dbReference type="SUPFAM" id="SSF55060">
    <property type="entry name" value="GHMP Kinase, C-terminal domain"/>
    <property type="match status" value="1"/>
</dbReference>
<evidence type="ECO:0000313" key="16">
    <source>
        <dbReference type="Proteomes" id="UP000321306"/>
    </source>
</evidence>
<evidence type="ECO:0000256" key="2">
    <source>
        <dbReference type="ARBA" id="ARBA00007370"/>
    </source>
</evidence>
<dbReference type="HAMAP" id="MF_00384">
    <property type="entry name" value="Homoser_kinase"/>
    <property type="match status" value="1"/>
</dbReference>
<comment type="function">
    <text evidence="12">Catalyzes the ATP-dependent phosphorylation of L-homoserine to L-homoserine phosphate.</text>
</comment>
<dbReference type="NCBIfam" id="NF002288">
    <property type="entry name" value="PRK01212.1-4"/>
    <property type="match status" value="1"/>
</dbReference>
<protein>
    <recommendedName>
        <fullName evidence="4 12">Homoserine kinase</fullName>
        <shortName evidence="12">HK</shortName>
        <shortName evidence="12">HSK</shortName>
        <ecNumber evidence="3 12">2.7.1.39</ecNumber>
    </recommendedName>
</protein>
<dbReference type="GO" id="GO:0005737">
    <property type="term" value="C:cytoplasm"/>
    <property type="evidence" value="ECO:0007669"/>
    <property type="project" value="UniProtKB-SubCell"/>
</dbReference>
<evidence type="ECO:0000256" key="4">
    <source>
        <dbReference type="ARBA" id="ARBA00017858"/>
    </source>
</evidence>
<evidence type="ECO:0000256" key="7">
    <source>
        <dbReference type="ARBA" id="ARBA00022697"/>
    </source>
</evidence>
<dbReference type="GO" id="GO:0005524">
    <property type="term" value="F:ATP binding"/>
    <property type="evidence" value="ECO:0007669"/>
    <property type="project" value="UniProtKB-UniRule"/>
</dbReference>
<organism evidence="15 16">
    <name type="scientific">Deinococcus cellulosilyticus (strain DSM 18568 / NBRC 106333 / KACC 11606 / 5516J-15)</name>
    <dbReference type="NCBI Taxonomy" id="1223518"/>
    <lineage>
        <taxon>Bacteria</taxon>
        <taxon>Thermotogati</taxon>
        <taxon>Deinococcota</taxon>
        <taxon>Deinococci</taxon>
        <taxon>Deinococcales</taxon>
        <taxon>Deinococcaceae</taxon>
        <taxon>Deinococcus</taxon>
    </lineage>
</organism>
<comment type="similarity">
    <text evidence="2 12">Belongs to the GHMP kinase family. Homoserine kinase subfamily.</text>
</comment>
<dbReference type="Gene3D" id="3.30.230.10">
    <property type="match status" value="1"/>
</dbReference>
<dbReference type="Proteomes" id="UP000321306">
    <property type="component" value="Unassembled WGS sequence"/>
</dbReference>
<dbReference type="GO" id="GO:0004413">
    <property type="term" value="F:homoserine kinase activity"/>
    <property type="evidence" value="ECO:0007669"/>
    <property type="project" value="UniProtKB-UniRule"/>
</dbReference>
<dbReference type="EC" id="2.7.1.39" evidence="3 12"/>
<dbReference type="SUPFAM" id="SSF54211">
    <property type="entry name" value="Ribosomal protein S5 domain 2-like"/>
    <property type="match status" value="1"/>
</dbReference>
<proteinExistence type="inferred from homology"/>
<evidence type="ECO:0000256" key="11">
    <source>
        <dbReference type="ARBA" id="ARBA00049375"/>
    </source>
</evidence>
<evidence type="ECO:0000256" key="8">
    <source>
        <dbReference type="ARBA" id="ARBA00022741"/>
    </source>
</evidence>
<evidence type="ECO:0000256" key="9">
    <source>
        <dbReference type="ARBA" id="ARBA00022777"/>
    </source>
</evidence>
<gene>
    <name evidence="12 15" type="primary">thrB</name>
    <name evidence="15" type="ORF">DC3_47110</name>
</gene>
<dbReference type="OrthoDB" id="9769912at2"/>
<feature type="binding site" evidence="12">
    <location>
        <begin position="89"/>
        <end position="99"/>
    </location>
    <ligand>
        <name>ATP</name>
        <dbReference type="ChEBI" id="CHEBI:30616"/>
    </ligand>
</feature>
<dbReference type="Pfam" id="PF00288">
    <property type="entry name" value="GHMP_kinases_N"/>
    <property type="match status" value="1"/>
</dbReference>
<keyword evidence="12" id="KW-0963">Cytoplasm</keyword>
<comment type="caution">
    <text evidence="15">The sequence shown here is derived from an EMBL/GenBank/DDBJ whole genome shotgun (WGS) entry which is preliminary data.</text>
</comment>
<dbReference type="AlphaFoldDB" id="A0A511N991"/>
<evidence type="ECO:0000256" key="1">
    <source>
        <dbReference type="ARBA" id="ARBA00005015"/>
    </source>
</evidence>
<dbReference type="InterPro" id="IPR036554">
    <property type="entry name" value="GHMP_kinase_C_sf"/>
</dbReference>
<evidence type="ECO:0000313" key="15">
    <source>
        <dbReference type="EMBL" id="GEM49076.1"/>
    </source>
</evidence>
<dbReference type="GO" id="GO:0009088">
    <property type="term" value="P:threonine biosynthetic process"/>
    <property type="evidence" value="ECO:0007669"/>
    <property type="project" value="UniProtKB-UniRule"/>
</dbReference>
<dbReference type="UniPathway" id="UPA00050">
    <property type="reaction ID" value="UER00064"/>
</dbReference>
<dbReference type="PRINTS" id="PR00958">
    <property type="entry name" value="HOMSERKINASE"/>
</dbReference>
<dbReference type="InterPro" id="IPR020568">
    <property type="entry name" value="Ribosomal_Su5_D2-typ_SF"/>
</dbReference>
<dbReference type="PANTHER" id="PTHR20861:SF1">
    <property type="entry name" value="HOMOSERINE KINASE"/>
    <property type="match status" value="1"/>
</dbReference>
<keyword evidence="7 12" id="KW-0791">Threonine biosynthesis</keyword>
<keyword evidence="8 12" id="KW-0547">Nucleotide-binding</keyword>
<comment type="pathway">
    <text evidence="1 12">Amino-acid biosynthesis; L-threonine biosynthesis; L-threonine from L-aspartate: step 4/5.</text>
</comment>
<dbReference type="InterPro" id="IPR000870">
    <property type="entry name" value="Homoserine_kinase"/>
</dbReference>
<keyword evidence="16" id="KW-1185">Reference proteome</keyword>
<dbReference type="PROSITE" id="PS00627">
    <property type="entry name" value="GHMP_KINASES_ATP"/>
    <property type="match status" value="1"/>
</dbReference>
<sequence>MPPVIIEVRAPASSANLGPGFDCVGISFALYTTVRVTPQDVLEIVPIGKDLEGTPTDETNIVYQAMLALAQTAGLTLPPVRLEIESGIPLARGLGSSAAALVAGMVAANELLGRPLDTQGLFDLASRLEGHPDNAGASLVGGAVVATFDGQTAKYLRFQLPSSLRALLVVPQYALETSKARGVLPDSYSRSDMVFQLSHAALLAAGLASGNLTVFKEAMRDRLHQPYRAALVPGLLELLEGAPEHGALGAALSGAGPSVLCFYEENTDLSGLKAFLTGVLEQHGIAALLEELPLDNAGVQIETR</sequence>
<keyword evidence="5 12" id="KW-0028">Amino-acid biosynthesis</keyword>
<dbReference type="InterPro" id="IPR006203">
    <property type="entry name" value="GHMP_knse_ATP-bd_CS"/>
</dbReference>
<dbReference type="InterPro" id="IPR014721">
    <property type="entry name" value="Ribsml_uS5_D2-typ_fold_subgr"/>
</dbReference>
<feature type="domain" description="GHMP kinase N-terminal" evidence="13">
    <location>
        <begin position="60"/>
        <end position="142"/>
    </location>
</feature>
<evidence type="ECO:0000256" key="5">
    <source>
        <dbReference type="ARBA" id="ARBA00022605"/>
    </source>
</evidence>
<dbReference type="PIRSF" id="PIRSF000676">
    <property type="entry name" value="Homoser_kin"/>
    <property type="match status" value="1"/>
</dbReference>
<feature type="domain" description="GHMP kinase C-terminal" evidence="14">
    <location>
        <begin position="204"/>
        <end position="273"/>
    </location>
</feature>
<keyword evidence="6 12" id="KW-0808">Transferase</keyword>
<dbReference type="RefSeq" id="WP_146888964.1">
    <property type="nucleotide sequence ID" value="NZ_BJXB01000027.1"/>
</dbReference>
<dbReference type="EMBL" id="BJXB01000027">
    <property type="protein sequence ID" value="GEM49076.1"/>
    <property type="molecule type" value="Genomic_DNA"/>
</dbReference>
<dbReference type="Gene3D" id="3.30.70.890">
    <property type="entry name" value="GHMP kinase, C-terminal domain"/>
    <property type="match status" value="1"/>
</dbReference>
<dbReference type="InterPro" id="IPR013750">
    <property type="entry name" value="GHMP_kinase_C_dom"/>
</dbReference>
<comment type="catalytic activity">
    <reaction evidence="11 12">
        <text>L-homoserine + ATP = O-phospho-L-homoserine + ADP + H(+)</text>
        <dbReference type="Rhea" id="RHEA:13985"/>
        <dbReference type="ChEBI" id="CHEBI:15378"/>
        <dbReference type="ChEBI" id="CHEBI:30616"/>
        <dbReference type="ChEBI" id="CHEBI:57476"/>
        <dbReference type="ChEBI" id="CHEBI:57590"/>
        <dbReference type="ChEBI" id="CHEBI:456216"/>
        <dbReference type="EC" id="2.7.1.39"/>
    </reaction>
</comment>
<comment type="subcellular location">
    <subcellularLocation>
        <location evidence="12">Cytoplasm</location>
    </subcellularLocation>
</comment>
<keyword evidence="9 12" id="KW-0418">Kinase</keyword>
<keyword evidence="10 12" id="KW-0067">ATP-binding</keyword>
<evidence type="ECO:0000256" key="10">
    <source>
        <dbReference type="ARBA" id="ARBA00022840"/>
    </source>
</evidence>
<name>A0A511N991_DEIC1</name>
<dbReference type="InterPro" id="IPR006204">
    <property type="entry name" value="GHMP_kinase_N_dom"/>
</dbReference>
<evidence type="ECO:0000259" key="14">
    <source>
        <dbReference type="Pfam" id="PF08544"/>
    </source>
</evidence>
<evidence type="ECO:0000256" key="6">
    <source>
        <dbReference type="ARBA" id="ARBA00022679"/>
    </source>
</evidence>
<evidence type="ECO:0000256" key="3">
    <source>
        <dbReference type="ARBA" id="ARBA00012078"/>
    </source>
</evidence>
<evidence type="ECO:0000256" key="12">
    <source>
        <dbReference type="HAMAP-Rule" id="MF_00384"/>
    </source>
</evidence>
<accession>A0A511N991</accession>
<evidence type="ECO:0000259" key="13">
    <source>
        <dbReference type="Pfam" id="PF00288"/>
    </source>
</evidence>
<dbReference type="PANTHER" id="PTHR20861">
    <property type="entry name" value="HOMOSERINE/4-DIPHOSPHOCYTIDYL-2-C-METHYL-D-ERYTHRITOL KINASE"/>
    <property type="match status" value="1"/>
</dbReference>
<reference evidence="15 16" key="1">
    <citation type="submission" date="2019-07" db="EMBL/GenBank/DDBJ databases">
        <title>Whole genome shotgun sequence of Deinococcus cellulosilyticus NBRC 106333.</title>
        <authorList>
            <person name="Hosoyama A."/>
            <person name="Uohara A."/>
            <person name="Ohji S."/>
            <person name="Ichikawa N."/>
        </authorList>
    </citation>
    <scope>NUCLEOTIDE SEQUENCE [LARGE SCALE GENOMIC DNA]</scope>
    <source>
        <strain evidence="15 16">NBRC 106333</strain>
    </source>
</reference>
<dbReference type="Pfam" id="PF08544">
    <property type="entry name" value="GHMP_kinases_C"/>
    <property type="match status" value="1"/>
</dbReference>